<dbReference type="Pfam" id="PF10400">
    <property type="entry name" value="Vir_act_alpha_C"/>
    <property type="match status" value="1"/>
</dbReference>
<dbReference type="PANTHER" id="PTHR43252">
    <property type="entry name" value="TRANSCRIPTIONAL REGULATOR YQJI"/>
    <property type="match status" value="1"/>
</dbReference>
<dbReference type="InterPro" id="IPR036388">
    <property type="entry name" value="WH-like_DNA-bd_sf"/>
</dbReference>
<dbReference type="Pfam" id="PF03551">
    <property type="entry name" value="PadR"/>
    <property type="match status" value="1"/>
</dbReference>
<feature type="domain" description="Transcription regulator PadR N-terminal" evidence="2">
    <location>
        <begin position="7"/>
        <end position="77"/>
    </location>
</feature>
<organism evidence="4 5">
    <name type="scientific">Streptomyces polyrhachis</name>
    <dbReference type="NCBI Taxonomy" id="1282885"/>
    <lineage>
        <taxon>Bacteria</taxon>
        <taxon>Bacillati</taxon>
        <taxon>Actinomycetota</taxon>
        <taxon>Actinomycetes</taxon>
        <taxon>Kitasatosporales</taxon>
        <taxon>Streptomycetaceae</taxon>
        <taxon>Streptomyces</taxon>
    </lineage>
</organism>
<dbReference type="SUPFAM" id="SSF46785">
    <property type="entry name" value="Winged helix' DNA-binding domain"/>
    <property type="match status" value="1"/>
</dbReference>
<dbReference type="InterPro" id="IPR036390">
    <property type="entry name" value="WH_DNA-bd_sf"/>
</dbReference>
<feature type="compositionally biased region" description="Basic and acidic residues" evidence="1">
    <location>
        <begin position="202"/>
        <end position="216"/>
    </location>
</feature>
<dbReference type="PANTHER" id="PTHR43252:SF6">
    <property type="entry name" value="NEGATIVE TRANSCRIPTION REGULATOR PADR"/>
    <property type="match status" value="1"/>
</dbReference>
<evidence type="ECO:0000313" key="5">
    <source>
        <dbReference type="Proteomes" id="UP001596413"/>
    </source>
</evidence>
<keyword evidence="5" id="KW-1185">Reference proteome</keyword>
<feature type="region of interest" description="Disordered" evidence="1">
    <location>
        <begin position="178"/>
        <end position="216"/>
    </location>
</feature>
<comment type="caution">
    <text evidence="4">The sequence shown here is derived from an EMBL/GenBank/DDBJ whole genome shotgun (WGS) entry which is preliminary data.</text>
</comment>
<protein>
    <submittedName>
        <fullName evidence="4">PadR family transcriptional regulator</fullName>
    </submittedName>
</protein>
<dbReference type="InterPro" id="IPR005149">
    <property type="entry name" value="Tscrpt_reg_PadR_N"/>
</dbReference>
<proteinExistence type="predicted"/>
<evidence type="ECO:0000313" key="4">
    <source>
        <dbReference type="EMBL" id="MFC7218065.1"/>
    </source>
</evidence>
<evidence type="ECO:0000256" key="1">
    <source>
        <dbReference type="SAM" id="MobiDB-lite"/>
    </source>
</evidence>
<dbReference type="Proteomes" id="UP001596413">
    <property type="component" value="Unassembled WGS sequence"/>
</dbReference>
<accession>A0ABW2GB71</accession>
<feature type="domain" description="Transcription regulator PadR C-terminal" evidence="3">
    <location>
        <begin position="91"/>
        <end position="174"/>
    </location>
</feature>
<name>A0ABW2GB71_9ACTN</name>
<reference evidence="5" key="1">
    <citation type="journal article" date="2019" name="Int. J. Syst. Evol. Microbiol.">
        <title>The Global Catalogue of Microorganisms (GCM) 10K type strain sequencing project: providing services to taxonomists for standard genome sequencing and annotation.</title>
        <authorList>
            <consortium name="The Broad Institute Genomics Platform"/>
            <consortium name="The Broad Institute Genome Sequencing Center for Infectious Disease"/>
            <person name="Wu L."/>
            <person name="Ma J."/>
        </authorList>
    </citation>
    <scope>NUCLEOTIDE SEQUENCE [LARGE SCALE GENOMIC DNA]</scope>
    <source>
        <strain evidence="5">CGMCC 1.13681</strain>
    </source>
</reference>
<dbReference type="EMBL" id="JBHSZO010000008">
    <property type="protein sequence ID" value="MFC7218065.1"/>
    <property type="molecule type" value="Genomic_DNA"/>
</dbReference>
<dbReference type="RefSeq" id="WP_386413321.1">
    <property type="nucleotide sequence ID" value="NZ_JBHSZO010000008.1"/>
</dbReference>
<dbReference type="Gene3D" id="1.10.10.10">
    <property type="entry name" value="Winged helix-like DNA-binding domain superfamily/Winged helix DNA-binding domain"/>
    <property type="match status" value="1"/>
</dbReference>
<evidence type="ECO:0000259" key="3">
    <source>
        <dbReference type="Pfam" id="PF10400"/>
    </source>
</evidence>
<sequence>MSIRHGLLALLESGPRYGNQLRAEFEARTGATWPLNVGQVYTTLNRLERDGRVAPDGADTSGHPLYAITESGRAELRDWYATPVDRERPARDELAIKLAMAVGAPDVDIRDVIQRQRSHTLKAMQDYTRLKTGALAAVESEGGADAVAWLLVLENLIFQTEAEVRWLDHSESRLVRLSRTARTAPRTEPPQPGTAPPTEAGPEARTRAEAGHRTAH</sequence>
<gene>
    <name evidence="4" type="ORF">ACFQLX_07770</name>
</gene>
<dbReference type="InterPro" id="IPR018309">
    <property type="entry name" value="Tscrpt_reg_PadR_C"/>
</dbReference>
<evidence type="ECO:0000259" key="2">
    <source>
        <dbReference type="Pfam" id="PF03551"/>
    </source>
</evidence>